<feature type="transmembrane region" description="Helical" evidence="1">
    <location>
        <begin position="378"/>
        <end position="401"/>
    </location>
</feature>
<keyword evidence="1" id="KW-0472">Membrane</keyword>
<comment type="caution">
    <text evidence="2">The sequence shown here is derived from an EMBL/GenBank/DDBJ whole genome shotgun (WGS) entry which is preliminary data.</text>
</comment>
<feature type="transmembrane region" description="Helical" evidence="1">
    <location>
        <begin position="298"/>
        <end position="318"/>
    </location>
</feature>
<name>A0A151AQQ5_9CLOT</name>
<feature type="transmembrane region" description="Helical" evidence="1">
    <location>
        <begin position="171"/>
        <end position="190"/>
    </location>
</feature>
<keyword evidence="3" id="KW-1185">Reference proteome</keyword>
<dbReference type="AlphaFoldDB" id="A0A151AQQ5"/>
<feature type="transmembrane region" description="Helical" evidence="1">
    <location>
        <begin position="232"/>
        <end position="252"/>
    </location>
</feature>
<evidence type="ECO:0000313" key="3">
    <source>
        <dbReference type="Proteomes" id="UP000075374"/>
    </source>
</evidence>
<organism evidence="2 3">
    <name type="scientific">Clostridium colicanis DSM 13634</name>
    <dbReference type="NCBI Taxonomy" id="1121305"/>
    <lineage>
        <taxon>Bacteria</taxon>
        <taxon>Bacillati</taxon>
        <taxon>Bacillota</taxon>
        <taxon>Clostridia</taxon>
        <taxon>Eubacteriales</taxon>
        <taxon>Clostridiaceae</taxon>
        <taxon>Clostridium</taxon>
    </lineage>
</organism>
<sequence length="405" mass="45369">MIIIFCLLLILFLIVFFIFDLIKSTEVSLTKNLIATSICTVFILGIIFNPKICLNSALEGSKLFITSVFVSVFPFLVLINMILSYDGINIYSKLLGNILCKPLRLPKNCSVVIIISMLCGYPLGAKYASDLYEKRIIDFQTCERLINIASNPSPLFILGAVGTSMLNNSSIGFLLLISCYLSCIVMAIIIPPNNSLYRAYKEKKESYNPAYIHTPNSLGDILKTSVDNALKTSFSIGGFIIFFSVLTAIIKNNILFDIVFKKLSLIFNYKKEIFQSFFLGLLEMTNGCSLISKLDIDSIYKIIIISFLLGFSGLSIISQTFSVTYKTNISAKKYIKRKLIQGIICSILSFLLYTLNIFKLSISTSVLNNLTYNNVNLIAIFAIQIILLLLPIFISKLINLFHRIS</sequence>
<dbReference type="NCBIfam" id="TIGR02871">
    <property type="entry name" value="spore_ylbJ"/>
    <property type="match status" value="1"/>
</dbReference>
<proteinExistence type="predicted"/>
<keyword evidence="1" id="KW-1133">Transmembrane helix</keyword>
<evidence type="ECO:0000313" key="2">
    <source>
        <dbReference type="EMBL" id="KYH29923.1"/>
    </source>
</evidence>
<dbReference type="PATRIC" id="fig|1121305.3.peg.566"/>
<dbReference type="Proteomes" id="UP000075374">
    <property type="component" value="Unassembled WGS sequence"/>
</dbReference>
<reference evidence="2 3" key="1">
    <citation type="submission" date="2016-02" db="EMBL/GenBank/DDBJ databases">
        <title>Genome sequence of Clostridium colicanis DSM 13634.</title>
        <authorList>
            <person name="Poehlein A."/>
            <person name="Daniel R."/>
        </authorList>
    </citation>
    <scope>NUCLEOTIDE SEQUENCE [LARGE SCALE GENOMIC DNA]</scope>
    <source>
        <strain evidence="2 3">DSM 13634</strain>
    </source>
</reference>
<feature type="transmembrane region" description="Helical" evidence="1">
    <location>
        <begin position="34"/>
        <end position="52"/>
    </location>
</feature>
<gene>
    <name evidence="2" type="primary">ylbJ</name>
    <name evidence="2" type="ORF">CLCOL_05610</name>
</gene>
<dbReference type="InterPro" id="IPR014226">
    <property type="entry name" value="Spore_IM_YlbJ"/>
</dbReference>
<dbReference type="STRING" id="1121305.CLCOL_05610"/>
<keyword evidence="1" id="KW-0812">Transmembrane</keyword>
<feature type="transmembrane region" description="Helical" evidence="1">
    <location>
        <begin position="64"/>
        <end position="85"/>
    </location>
</feature>
<protein>
    <submittedName>
        <fullName evidence="2">Sporulation integral membrane protein YlbJ</fullName>
    </submittedName>
</protein>
<dbReference type="RefSeq" id="WP_061857488.1">
    <property type="nucleotide sequence ID" value="NZ_LTBB01000002.1"/>
</dbReference>
<dbReference type="EMBL" id="LTBB01000002">
    <property type="protein sequence ID" value="KYH29923.1"/>
    <property type="molecule type" value="Genomic_DNA"/>
</dbReference>
<feature type="transmembrane region" description="Helical" evidence="1">
    <location>
        <begin position="339"/>
        <end position="358"/>
    </location>
</feature>
<evidence type="ECO:0000256" key="1">
    <source>
        <dbReference type="SAM" id="Phobius"/>
    </source>
</evidence>
<accession>A0A151AQQ5</accession>